<protein>
    <submittedName>
        <fullName evidence="3">Acyl-CoA thioesterase</fullName>
        <ecNumber evidence="3">3.1.2.-</ecNumber>
    </submittedName>
</protein>
<dbReference type="InterPro" id="IPR050563">
    <property type="entry name" value="4-hydroxybenzoyl-CoA_TE"/>
</dbReference>
<gene>
    <name evidence="3" type="ORF">ACFOGJ_18720</name>
</gene>
<dbReference type="Proteomes" id="UP001595528">
    <property type="component" value="Unassembled WGS sequence"/>
</dbReference>
<dbReference type="InterPro" id="IPR029069">
    <property type="entry name" value="HotDog_dom_sf"/>
</dbReference>
<accession>A0ABV7L4M3</accession>
<organism evidence="3 4">
    <name type="scientific">Marinibaculum pumilum</name>
    <dbReference type="NCBI Taxonomy" id="1766165"/>
    <lineage>
        <taxon>Bacteria</taxon>
        <taxon>Pseudomonadati</taxon>
        <taxon>Pseudomonadota</taxon>
        <taxon>Alphaproteobacteria</taxon>
        <taxon>Rhodospirillales</taxon>
        <taxon>Rhodospirillaceae</taxon>
        <taxon>Marinibaculum</taxon>
    </lineage>
</organism>
<dbReference type="SUPFAM" id="SSF54637">
    <property type="entry name" value="Thioesterase/thiol ester dehydrase-isomerase"/>
    <property type="match status" value="1"/>
</dbReference>
<name>A0ABV7L4M3_9PROT</name>
<comment type="caution">
    <text evidence="3">The sequence shown here is derived from an EMBL/GenBank/DDBJ whole genome shotgun (WGS) entry which is preliminary data.</text>
</comment>
<dbReference type="PIRSF" id="PIRSF003230">
    <property type="entry name" value="YbgC"/>
    <property type="match status" value="1"/>
</dbReference>
<dbReference type="PANTHER" id="PTHR31793:SF27">
    <property type="entry name" value="NOVEL THIOESTERASE SUPERFAMILY DOMAIN AND SAPOSIN A-TYPE DOMAIN CONTAINING PROTEIN (0610012H03RIK)"/>
    <property type="match status" value="1"/>
</dbReference>
<sequence>MARAEFNFCFPFRVRYSEIDGQKVVFNAHYLTYFDTAITEYFRELGYDYMAQVERTGTDFHTVRTLVDYKRPILFDDEIEVHVRTARIGRSSIGFAVEIHPQGKDDLYASGEVVWVNTDQTSHKSAPVPEELVPLLEGFEKKGLRG</sequence>
<dbReference type="Gene3D" id="3.10.129.10">
    <property type="entry name" value="Hotdog Thioesterase"/>
    <property type="match status" value="1"/>
</dbReference>
<dbReference type="CDD" id="cd00586">
    <property type="entry name" value="4HBT"/>
    <property type="match status" value="1"/>
</dbReference>
<dbReference type="NCBIfam" id="TIGR00051">
    <property type="entry name" value="YbgC/FadM family acyl-CoA thioesterase"/>
    <property type="match status" value="1"/>
</dbReference>
<dbReference type="PANTHER" id="PTHR31793">
    <property type="entry name" value="4-HYDROXYBENZOYL-COA THIOESTERASE FAMILY MEMBER"/>
    <property type="match status" value="1"/>
</dbReference>
<dbReference type="GO" id="GO:0016787">
    <property type="term" value="F:hydrolase activity"/>
    <property type="evidence" value="ECO:0007669"/>
    <property type="project" value="UniProtKB-KW"/>
</dbReference>
<dbReference type="EMBL" id="JBHRTR010000031">
    <property type="protein sequence ID" value="MFC3229288.1"/>
    <property type="molecule type" value="Genomic_DNA"/>
</dbReference>
<comment type="similarity">
    <text evidence="1">Belongs to the 4-hydroxybenzoyl-CoA thioesterase family.</text>
</comment>
<dbReference type="RefSeq" id="WP_379903342.1">
    <property type="nucleotide sequence ID" value="NZ_JBHRTR010000031.1"/>
</dbReference>
<evidence type="ECO:0000256" key="2">
    <source>
        <dbReference type="ARBA" id="ARBA00022801"/>
    </source>
</evidence>
<dbReference type="InterPro" id="IPR006684">
    <property type="entry name" value="YbgC/YbaW"/>
</dbReference>
<evidence type="ECO:0000313" key="4">
    <source>
        <dbReference type="Proteomes" id="UP001595528"/>
    </source>
</evidence>
<proteinExistence type="inferred from homology"/>
<keyword evidence="4" id="KW-1185">Reference proteome</keyword>
<dbReference type="EC" id="3.1.2.-" evidence="3"/>
<evidence type="ECO:0000313" key="3">
    <source>
        <dbReference type="EMBL" id="MFC3229288.1"/>
    </source>
</evidence>
<evidence type="ECO:0000256" key="1">
    <source>
        <dbReference type="ARBA" id="ARBA00005953"/>
    </source>
</evidence>
<reference evidence="4" key="1">
    <citation type="journal article" date="2019" name="Int. J. Syst. Evol. Microbiol.">
        <title>The Global Catalogue of Microorganisms (GCM) 10K type strain sequencing project: providing services to taxonomists for standard genome sequencing and annotation.</title>
        <authorList>
            <consortium name="The Broad Institute Genomics Platform"/>
            <consortium name="The Broad Institute Genome Sequencing Center for Infectious Disease"/>
            <person name="Wu L."/>
            <person name="Ma J."/>
        </authorList>
    </citation>
    <scope>NUCLEOTIDE SEQUENCE [LARGE SCALE GENOMIC DNA]</scope>
    <source>
        <strain evidence="4">KCTC 42964</strain>
    </source>
</reference>
<dbReference type="Pfam" id="PF13279">
    <property type="entry name" value="4HBT_2"/>
    <property type="match status" value="1"/>
</dbReference>
<keyword evidence="2 3" id="KW-0378">Hydrolase</keyword>